<keyword evidence="3" id="KW-1185">Reference proteome</keyword>
<reference evidence="2" key="1">
    <citation type="submission" date="2021-04" db="EMBL/GenBank/DDBJ databases">
        <authorList>
            <person name="Chebbi M.A.C M."/>
        </authorList>
    </citation>
    <scope>NUCLEOTIDE SEQUENCE</scope>
</reference>
<dbReference type="InterPro" id="IPR005062">
    <property type="entry name" value="SAC3/GANP/THP3_conserved"/>
</dbReference>
<dbReference type="GO" id="GO:0051298">
    <property type="term" value="P:centrosome duplication"/>
    <property type="evidence" value="ECO:0007669"/>
    <property type="project" value="TreeGrafter"/>
</dbReference>
<dbReference type="GO" id="GO:0005819">
    <property type="term" value="C:spindle"/>
    <property type="evidence" value="ECO:0007669"/>
    <property type="project" value="TreeGrafter"/>
</dbReference>
<dbReference type="Proteomes" id="UP000786811">
    <property type="component" value="Unassembled WGS sequence"/>
</dbReference>
<dbReference type="GO" id="GO:0005813">
    <property type="term" value="C:centrosome"/>
    <property type="evidence" value="ECO:0007669"/>
    <property type="project" value="TreeGrafter"/>
</dbReference>
<dbReference type="AlphaFoldDB" id="A0A8J2MYT9"/>
<name>A0A8J2MYT9_COTCN</name>
<dbReference type="EMBL" id="CAJNRD030001124">
    <property type="protein sequence ID" value="CAG5108489.1"/>
    <property type="molecule type" value="Genomic_DNA"/>
</dbReference>
<evidence type="ECO:0000313" key="3">
    <source>
        <dbReference type="Proteomes" id="UP000786811"/>
    </source>
</evidence>
<organism evidence="2 3">
    <name type="scientific">Cotesia congregata</name>
    <name type="common">Parasitoid wasp</name>
    <name type="synonym">Apanteles congregatus</name>
    <dbReference type="NCBI Taxonomy" id="51543"/>
    <lineage>
        <taxon>Eukaryota</taxon>
        <taxon>Metazoa</taxon>
        <taxon>Ecdysozoa</taxon>
        <taxon>Arthropoda</taxon>
        <taxon>Hexapoda</taxon>
        <taxon>Insecta</taxon>
        <taxon>Pterygota</taxon>
        <taxon>Neoptera</taxon>
        <taxon>Endopterygota</taxon>
        <taxon>Hymenoptera</taxon>
        <taxon>Apocrita</taxon>
        <taxon>Ichneumonoidea</taxon>
        <taxon>Braconidae</taxon>
        <taxon>Microgastrinae</taxon>
        <taxon>Cotesia</taxon>
    </lineage>
</organism>
<dbReference type="PANTHER" id="PTHR12436:SF38">
    <property type="entry name" value="SAC3 DOMAIN-CONTAINING PROTEIN 1"/>
    <property type="match status" value="1"/>
</dbReference>
<feature type="domain" description="SAC3/GANP/THP3 conserved" evidence="1">
    <location>
        <begin position="152"/>
        <end position="309"/>
    </location>
</feature>
<proteinExistence type="predicted"/>
<gene>
    <name evidence="2" type="ORF">HICCMSTLAB_LOCUS13263</name>
</gene>
<protein>
    <submittedName>
        <fullName evidence="2">Similar to Sac3d1: SAC3 domain-containing protein 1 (Mus musculus)</fullName>
    </submittedName>
</protein>
<evidence type="ECO:0000259" key="1">
    <source>
        <dbReference type="Pfam" id="PF03399"/>
    </source>
</evidence>
<evidence type="ECO:0000313" key="2">
    <source>
        <dbReference type="EMBL" id="CAG5108489.1"/>
    </source>
</evidence>
<comment type="caution">
    <text evidence="2">The sequence shown here is derived from an EMBL/GenBank/DDBJ whole genome shotgun (WGS) entry which is preliminary data.</text>
</comment>
<dbReference type="GO" id="GO:0005634">
    <property type="term" value="C:nucleus"/>
    <property type="evidence" value="ECO:0007669"/>
    <property type="project" value="TreeGrafter"/>
</dbReference>
<dbReference type="Gene3D" id="1.25.40.990">
    <property type="match status" value="2"/>
</dbReference>
<dbReference type="Pfam" id="PF03399">
    <property type="entry name" value="SAC3_GANP"/>
    <property type="match status" value="2"/>
</dbReference>
<dbReference type="PANTHER" id="PTHR12436">
    <property type="entry name" value="80 KDA MCM3-ASSOCIATED PROTEIN"/>
    <property type="match status" value="1"/>
</dbReference>
<feature type="domain" description="SAC3/GANP/THP3 conserved" evidence="1">
    <location>
        <begin position="82"/>
        <end position="151"/>
    </location>
</feature>
<dbReference type="GO" id="GO:0051225">
    <property type="term" value="P:spindle assembly"/>
    <property type="evidence" value="ECO:0007669"/>
    <property type="project" value="TreeGrafter"/>
</dbReference>
<accession>A0A8J2MYT9</accession>
<dbReference type="InterPro" id="IPR045107">
    <property type="entry name" value="SAC3/GANP/THP3"/>
</dbReference>
<dbReference type="OrthoDB" id="264795at2759"/>
<sequence length="347" mass="39444">MCVHFFSSTAEKNITPQNVWSKMKQRVVAADIMKKYSEPCLRPIVPGPTASAKTFTSAKAPLMKPKPRPHTYAKTCLLFARNSKHTKADPAKAIKCYQRSSAGKSFADEPSELRPGPVLVLTVNYLFKKVLLRKDVDWSIIYEFAFDRTRGHLLECIKQLLVLYDDTDYANGAEIDDGKDANEQFKHRCDIEAVYLLLFLGEQSALSRGLSLPSSFKKSSVVQQALQISLAWYLKNYVQVCRKVFQLSPLLAMAISNNLSSIRRDAVQIMSAGYQSKNLVYPIEKFKEILLYNDVKKISEDCKLLGLQLVDKNIHFKNWLSKAPLTTPERLFNDTHLDELLPDIIFE</sequence>